<sequence>MRLRVGQALAAAAGLLGVVDVQAFFGSVSAEISSCGSDNFINLGCFNNFLLNAGIFFNFNPQGPNPADPSRSFPDWVPGSLLNSTVTPLNCARVCRGYGYKFAALRDNSCTCGIQLPTGYEPSAAAVCNVPCNGDRTQTCGGGADAQIYADPTFAANELVPIGNSNPTIADYYKYLGCYNAPGGFPTSDARASALVADIDVCFNLCAGLGYLLVHGAPEAGQVRCLCGTTFGLGAFRVHPEFLPTPGVCNTTCNAGAGVFGDCDISSQRCCGQNNIFPVYINTELQGCYTPLIPGYKRLLTDPFYECDDIPDTLTGPPTVLDQPGYDPGLIITGTAALIRRRTVPVPGSNTFYIYGSLASSLQTLSPLRASHFPFPFHQFHHFSQS</sequence>
<dbReference type="PANTHER" id="PTHR24269:SF16">
    <property type="entry name" value="PROTEIN SLG1"/>
    <property type="match status" value="1"/>
</dbReference>
<feature type="domain" description="WSC" evidence="8">
    <location>
        <begin position="39"/>
        <end position="153"/>
    </location>
</feature>
<keyword evidence="5" id="KW-0472">Membrane</keyword>
<keyword evidence="4" id="KW-1133">Transmembrane helix</keyword>
<keyword evidence="3 7" id="KW-0732">Signal</keyword>
<keyword evidence="10" id="KW-1185">Reference proteome</keyword>
<evidence type="ECO:0000313" key="10">
    <source>
        <dbReference type="Proteomes" id="UP001303115"/>
    </source>
</evidence>
<dbReference type="PANTHER" id="PTHR24269">
    <property type="entry name" value="KREMEN PROTEIN"/>
    <property type="match status" value="1"/>
</dbReference>
<evidence type="ECO:0000256" key="2">
    <source>
        <dbReference type="ARBA" id="ARBA00022692"/>
    </source>
</evidence>
<gene>
    <name evidence="9" type="ORF">C8A01DRAFT_14571</name>
</gene>
<dbReference type="InterPro" id="IPR002889">
    <property type="entry name" value="WSC_carb-bd"/>
</dbReference>
<dbReference type="Proteomes" id="UP001303115">
    <property type="component" value="Unassembled WGS sequence"/>
</dbReference>
<evidence type="ECO:0000256" key="1">
    <source>
        <dbReference type="ARBA" id="ARBA00004167"/>
    </source>
</evidence>
<keyword evidence="6" id="KW-0325">Glycoprotein</keyword>
<comment type="caution">
    <text evidence="9">The sequence shown here is derived from an EMBL/GenBank/DDBJ whole genome shotgun (WGS) entry which is preliminary data.</text>
</comment>
<evidence type="ECO:0000313" key="9">
    <source>
        <dbReference type="EMBL" id="KAK4041746.1"/>
    </source>
</evidence>
<dbReference type="GO" id="GO:0005886">
    <property type="term" value="C:plasma membrane"/>
    <property type="evidence" value="ECO:0007669"/>
    <property type="project" value="TreeGrafter"/>
</dbReference>
<dbReference type="Pfam" id="PF01822">
    <property type="entry name" value="WSC"/>
    <property type="match status" value="1"/>
</dbReference>
<name>A0AAN6PMU9_9PEZI</name>
<feature type="signal peptide" evidence="7">
    <location>
        <begin position="1"/>
        <end position="23"/>
    </location>
</feature>
<protein>
    <submittedName>
        <fullName evidence="9">WSC domain-containing protein</fullName>
    </submittedName>
</protein>
<accession>A0AAN6PMU9</accession>
<evidence type="ECO:0000256" key="5">
    <source>
        <dbReference type="ARBA" id="ARBA00023136"/>
    </source>
</evidence>
<reference evidence="10" key="1">
    <citation type="journal article" date="2023" name="Mol. Phylogenet. Evol.">
        <title>Genome-scale phylogeny and comparative genomics of the fungal order Sordariales.</title>
        <authorList>
            <person name="Hensen N."/>
            <person name="Bonometti L."/>
            <person name="Westerberg I."/>
            <person name="Brannstrom I.O."/>
            <person name="Guillou S."/>
            <person name="Cros-Aarteil S."/>
            <person name="Calhoun S."/>
            <person name="Haridas S."/>
            <person name="Kuo A."/>
            <person name="Mondo S."/>
            <person name="Pangilinan J."/>
            <person name="Riley R."/>
            <person name="LaButti K."/>
            <person name="Andreopoulos B."/>
            <person name="Lipzen A."/>
            <person name="Chen C."/>
            <person name="Yan M."/>
            <person name="Daum C."/>
            <person name="Ng V."/>
            <person name="Clum A."/>
            <person name="Steindorff A."/>
            <person name="Ohm R.A."/>
            <person name="Martin F."/>
            <person name="Silar P."/>
            <person name="Natvig D.O."/>
            <person name="Lalanne C."/>
            <person name="Gautier V."/>
            <person name="Ament-Velasquez S.L."/>
            <person name="Kruys A."/>
            <person name="Hutchinson M.I."/>
            <person name="Powell A.J."/>
            <person name="Barry K."/>
            <person name="Miller A.N."/>
            <person name="Grigoriev I.V."/>
            <person name="Debuchy R."/>
            <person name="Gladieux P."/>
            <person name="Hiltunen Thoren M."/>
            <person name="Johannesson H."/>
        </authorList>
    </citation>
    <scope>NUCLEOTIDE SEQUENCE [LARGE SCALE GENOMIC DNA]</scope>
    <source>
        <strain evidence="10">CBS 284.82</strain>
    </source>
</reference>
<evidence type="ECO:0000256" key="4">
    <source>
        <dbReference type="ARBA" id="ARBA00022989"/>
    </source>
</evidence>
<dbReference type="InterPro" id="IPR051836">
    <property type="entry name" value="Kremen_rcpt"/>
</dbReference>
<dbReference type="AlphaFoldDB" id="A0AAN6PMU9"/>
<dbReference type="EMBL" id="MU854352">
    <property type="protein sequence ID" value="KAK4041746.1"/>
    <property type="molecule type" value="Genomic_DNA"/>
</dbReference>
<comment type="subcellular location">
    <subcellularLocation>
        <location evidence="1">Membrane</location>
        <topology evidence="1">Single-pass membrane protein</topology>
    </subcellularLocation>
</comment>
<keyword evidence="2" id="KW-0812">Transmembrane</keyword>
<dbReference type="PROSITE" id="PS51212">
    <property type="entry name" value="WSC"/>
    <property type="match status" value="1"/>
</dbReference>
<evidence type="ECO:0000256" key="6">
    <source>
        <dbReference type="ARBA" id="ARBA00023180"/>
    </source>
</evidence>
<evidence type="ECO:0000256" key="7">
    <source>
        <dbReference type="SAM" id="SignalP"/>
    </source>
</evidence>
<feature type="chain" id="PRO_5043021174" evidence="7">
    <location>
        <begin position="24"/>
        <end position="386"/>
    </location>
</feature>
<proteinExistence type="predicted"/>
<evidence type="ECO:0000256" key="3">
    <source>
        <dbReference type="ARBA" id="ARBA00022729"/>
    </source>
</evidence>
<organism evidence="9 10">
    <name type="scientific">Parachaetomium inaequale</name>
    <dbReference type="NCBI Taxonomy" id="2588326"/>
    <lineage>
        <taxon>Eukaryota</taxon>
        <taxon>Fungi</taxon>
        <taxon>Dikarya</taxon>
        <taxon>Ascomycota</taxon>
        <taxon>Pezizomycotina</taxon>
        <taxon>Sordariomycetes</taxon>
        <taxon>Sordariomycetidae</taxon>
        <taxon>Sordariales</taxon>
        <taxon>Chaetomiaceae</taxon>
        <taxon>Parachaetomium</taxon>
    </lineage>
</organism>
<evidence type="ECO:0000259" key="8">
    <source>
        <dbReference type="PROSITE" id="PS51212"/>
    </source>
</evidence>